<dbReference type="InterPro" id="IPR036388">
    <property type="entry name" value="WH-like_DNA-bd_sf"/>
</dbReference>
<keyword evidence="5" id="KW-1185">Reference proteome</keyword>
<dbReference type="InterPro" id="IPR036390">
    <property type="entry name" value="WH_DNA-bd_sf"/>
</dbReference>
<feature type="compositionally biased region" description="Low complexity" evidence="2">
    <location>
        <begin position="167"/>
        <end position="192"/>
    </location>
</feature>
<dbReference type="GO" id="GO:0006334">
    <property type="term" value="P:nucleosome assembly"/>
    <property type="evidence" value="ECO:0007669"/>
    <property type="project" value="InterPro"/>
</dbReference>
<gene>
    <name evidence="4" type="ORF">EUX98_g1168</name>
</gene>
<feature type="compositionally biased region" description="Low complexity" evidence="2">
    <location>
        <begin position="39"/>
        <end position="49"/>
    </location>
</feature>
<dbReference type="Proteomes" id="UP000308730">
    <property type="component" value="Unassembled WGS sequence"/>
</dbReference>
<dbReference type="GO" id="GO:0000786">
    <property type="term" value="C:nucleosome"/>
    <property type="evidence" value="ECO:0007669"/>
    <property type="project" value="InterPro"/>
</dbReference>
<evidence type="ECO:0000313" key="5">
    <source>
        <dbReference type="Proteomes" id="UP000308730"/>
    </source>
</evidence>
<dbReference type="Gene3D" id="1.10.10.10">
    <property type="entry name" value="Winged helix-like DNA-binding domain superfamily/Winged helix DNA-binding domain"/>
    <property type="match status" value="1"/>
</dbReference>
<dbReference type="AlphaFoldDB" id="A0A4S4N259"/>
<dbReference type="SUPFAM" id="SSF46785">
    <property type="entry name" value="Winged helix' DNA-binding domain"/>
    <property type="match status" value="1"/>
</dbReference>
<organism evidence="4 5">
    <name type="scientific">Antrodiella citrinella</name>
    <dbReference type="NCBI Taxonomy" id="2447956"/>
    <lineage>
        <taxon>Eukaryota</taxon>
        <taxon>Fungi</taxon>
        <taxon>Dikarya</taxon>
        <taxon>Basidiomycota</taxon>
        <taxon>Agaricomycotina</taxon>
        <taxon>Agaricomycetes</taxon>
        <taxon>Polyporales</taxon>
        <taxon>Steccherinaceae</taxon>
        <taxon>Antrodiella</taxon>
    </lineage>
</organism>
<dbReference type="SMART" id="SM00526">
    <property type="entry name" value="H15"/>
    <property type="match status" value="1"/>
</dbReference>
<feature type="region of interest" description="Disordered" evidence="2">
    <location>
        <begin position="1"/>
        <end position="53"/>
    </location>
</feature>
<evidence type="ECO:0000259" key="3">
    <source>
        <dbReference type="PROSITE" id="PS51504"/>
    </source>
</evidence>
<proteinExistence type="predicted"/>
<dbReference type="InterPro" id="IPR005818">
    <property type="entry name" value="Histone_H1/H5_H15"/>
</dbReference>
<reference evidence="4 5" key="1">
    <citation type="submission" date="2019-02" db="EMBL/GenBank/DDBJ databases">
        <title>Genome sequencing of the rare red list fungi Antrodiella citrinella (Flaviporus citrinellus).</title>
        <authorList>
            <person name="Buettner E."/>
            <person name="Kellner H."/>
        </authorList>
    </citation>
    <scope>NUCLEOTIDE SEQUENCE [LARGE SCALE GENOMIC DNA]</scope>
    <source>
        <strain evidence="4 5">DSM 108506</strain>
    </source>
</reference>
<comment type="caution">
    <text evidence="4">The sequence shown here is derived from an EMBL/GenBank/DDBJ whole genome shotgun (WGS) entry which is preliminary data.</text>
</comment>
<dbReference type="Pfam" id="PF00538">
    <property type="entry name" value="Linker_histone"/>
    <property type="match status" value="1"/>
</dbReference>
<feature type="domain" description="H15" evidence="3">
    <location>
        <begin position="51"/>
        <end position="126"/>
    </location>
</feature>
<dbReference type="OrthoDB" id="1110759at2759"/>
<sequence>MAATATTRTAKPRAASTKKAVATTTATKAKVAKPKTTKTAKAAAPAKASGSHPSWKDIIRECIAAHTSEARSGVSRSTIKKFAEEQYKLEMNGLQNSQLNRAITTGAEQGVFQLPKGPSGKVKLAPKVKTNVLKEQQNNQPVVAKKPAAAKAKEAAPAKPVTKKKATTAAKPAAKKTSTAKVVAKKAPAAKASAKKAANKAKTTKSTTSRSKKATV</sequence>
<dbReference type="PROSITE" id="PS51504">
    <property type="entry name" value="H15"/>
    <property type="match status" value="1"/>
</dbReference>
<feature type="compositionally biased region" description="Low complexity" evidence="2">
    <location>
        <begin position="1"/>
        <end position="29"/>
    </location>
</feature>
<evidence type="ECO:0000313" key="4">
    <source>
        <dbReference type="EMBL" id="THH33026.1"/>
    </source>
</evidence>
<evidence type="ECO:0000256" key="1">
    <source>
        <dbReference type="ARBA" id="ARBA00020833"/>
    </source>
</evidence>
<protein>
    <recommendedName>
        <fullName evidence="1">Histone H1</fullName>
    </recommendedName>
</protein>
<dbReference type="EMBL" id="SGPM01000012">
    <property type="protein sequence ID" value="THH33026.1"/>
    <property type="molecule type" value="Genomic_DNA"/>
</dbReference>
<feature type="region of interest" description="Disordered" evidence="2">
    <location>
        <begin position="136"/>
        <end position="216"/>
    </location>
</feature>
<evidence type="ECO:0000256" key="2">
    <source>
        <dbReference type="SAM" id="MobiDB-lite"/>
    </source>
</evidence>
<feature type="compositionally biased region" description="Basic residues" evidence="2">
    <location>
        <begin position="193"/>
        <end position="203"/>
    </location>
</feature>
<dbReference type="GO" id="GO:0003677">
    <property type="term" value="F:DNA binding"/>
    <property type="evidence" value="ECO:0007669"/>
    <property type="project" value="InterPro"/>
</dbReference>
<name>A0A4S4N259_9APHY</name>
<accession>A0A4S4N259</accession>